<dbReference type="SUPFAM" id="SSF53335">
    <property type="entry name" value="S-adenosyl-L-methionine-dependent methyltransferases"/>
    <property type="match status" value="1"/>
</dbReference>
<dbReference type="Pfam" id="PF10294">
    <property type="entry name" value="Methyltransf_16"/>
    <property type="match status" value="1"/>
</dbReference>
<dbReference type="CDD" id="cd02440">
    <property type="entry name" value="AdoMet_MTases"/>
    <property type="match status" value="1"/>
</dbReference>
<name>A0A812KET0_9DINO</name>
<dbReference type="AlphaFoldDB" id="A0A812KET0"/>
<dbReference type="Gene3D" id="3.40.50.150">
    <property type="entry name" value="Vaccinia Virus protein VP39"/>
    <property type="match status" value="1"/>
</dbReference>
<organism evidence="1 2">
    <name type="scientific">Symbiodinium necroappetens</name>
    <dbReference type="NCBI Taxonomy" id="1628268"/>
    <lineage>
        <taxon>Eukaryota</taxon>
        <taxon>Sar</taxon>
        <taxon>Alveolata</taxon>
        <taxon>Dinophyceae</taxon>
        <taxon>Suessiales</taxon>
        <taxon>Symbiodiniaceae</taxon>
        <taxon>Symbiodinium</taxon>
    </lineage>
</organism>
<keyword evidence="2" id="KW-1185">Reference proteome</keyword>
<dbReference type="InterPro" id="IPR029063">
    <property type="entry name" value="SAM-dependent_MTases_sf"/>
</dbReference>
<evidence type="ECO:0000313" key="2">
    <source>
        <dbReference type="Proteomes" id="UP000601435"/>
    </source>
</evidence>
<accession>A0A812KET0</accession>
<reference evidence="1" key="1">
    <citation type="submission" date="2021-02" db="EMBL/GenBank/DDBJ databases">
        <authorList>
            <person name="Dougan E. K."/>
            <person name="Rhodes N."/>
            <person name="Thang M."/>
            <person name="Chan C."/>
        </authorList>
    </citation>
    <scope>NUCLEOTIDE SEQUENCE</scope>
</reference>
<dbReference type="PANTHER" id="PTHR14614">
    <property type="entry name" value="HEPATOCELLULAR CARCINOMA-ASSOCIATED ANTIGEN"/>
    <property type="match status" value="1"/>
</dbReference>
<dbReference type="InterPro" id="IPR019410">
    <property type="entry name" value="Methyltransf_16"/>
</dbReference>
<evidence type="ECO:0000313" key="1">
    <source>
        <dbReference type="EMBL" id="CAE7227889.1"/>
    </source>
</evidence>
<dbReference type="Proteomes" id="UP000601435">
    <property type="component" value="Unassembled WGS sequence"/>
</dbReference>
<sequence>MPPKAGDVAADRFCTAEGIVIFEGKPHKEKVLYGNLLWDGALALCRFFASEWSPAVAGKSALELGAGTGVVGLTLGHLGAAPVCITDSEKELLPLMEQNIQANSLGSCTIARRLDWGDETSYMHEKPDLLVAADVLYEGDGSLFARAVAGHLGMRSEAYVANHHNPKKCEATLGFLRAVLQKGMEVQRLEDAEGFALGCLQSRSGFRDARFVSLGREVEAALRSVRDARFRERDLSPMKHIQIFRLTWRRTSSL</sequence>
<protein>
    <submittedName>
        <fullName evidence="1">VCPKMT protein</fullName>
    </submittedName>
</protein>
<dbReference type="EMBL" id="CAJNJA010007698">
    <property type="protein sequence ID" value="CAE7227889.1"/>
    <property type="molecule type" value="Genomic_DNA"/>
</dbReference>
<dbReference type="OrthoDB" id="407325at2759"/>
<gene>
    <name evidence="1" type="primary">VCPKMT</name>
    <name evidence="1" type="ORF">SNEC2469_LOCUS3337</name>
</gene>
<comment type="caution">
    <text evidence="1">The sequence shown here is derived from an EMBL/GenBank/DDBJ whole genome shotgun (WGS) entry which is preliminary data.</text>
</comment>
<proteinExistence type="predicted"/>